<evidence type="ECO:0000259" key="1">
    <source>
        <dbReference type="Pfam" id="PF01370"/>
    </source>
</evidence>
<feature type="domain" description="NAD-dependent epimerase/dehydratase" evidence="1">
    <location>
        <begin position="17"/>
        <end position="150"/>
    </location>
</feature>
<dbReference type="EMBL" id="CP124616">
    <property type="protein sequence ID" value="WGW04627.1"/>
    <property type="molecule type" value="Genomic_DNA"/>
</dbReference>
<protein>
    <submittedName>
        <fullName evidence="2">NAD(P)-dependent oxidoreductase</fullName>
    </submittedName>
</protein>
<keyword evidence="3" id="KW-1185">Reference proteome</keyword>
<dbReference type="Gene3D" id="3.40.50.720">
    <property type="entry name" value="NAD(P)-binding Rossmann-like Domain"/>
    <property type="match status" value="1"/>
</dbReference>
<dbReference type="RefSeq" id="WP_282301262.1">
    <property type="nucleotide sequence ID" value="NZ_CP124616.1"/>
</dbReference>
<evidence type="ECO:0000313" key="2">
    <source>
        <dbReference type="EMBL" id="WGW04627.1"/>
    </source>
</evidence>
<dbReference type="Proteomes" id="UP001241605">
    <property type="component" value="Chromosome"/>
</dbReference>
<proteinExistence type="predicted"/>
<dbReference type="InterPro" id="IPR036291">
    <property type="entry name" value="NAD(P)-bd_dom_sf"/>
</dbReference>
<dbReference type="InterPro" id="IPR001509">
    <property type="entry name" value="Epimerase_deHydtase"/>
</dbReference>
<organism evidence="2 3">
    <name type="scientific">Tropicibacter oceani</name>
    <dbReference type="NCBI Taxonomy" id="3058420"/>
    <lineage>
        <taxon>Bacteria</taxon>
        <taxon>Pseudomonadati</taxon>
        <taxon>Pseudomonadota</taxon>
        <taxon>Alphaproteobacteria</taxon>
        <taxon>Rhodobacterales</taxon>
        <taxon>Roseobacteraceae</taxon>
        <taxon>Tropicibacter</taxon>
    </lineage>
</organism>
<dbReference type="Pfam" id="PF01370">
    <property type="entry name" value="Epimerase"/>
    <property type="match status" value="1"/>
</dbReference>
<evidence type="ECO:0000313" key="3">
    <source>
        <dbReference type="Proteomes" id="UP001241605"/>
    </source>
</evidence>
<accession>A0ABY8QJ09</accession>
<name>A0ABY8QJ09_9RHOB</name>
<reference evidence="2 3" key="1">
    <citation type="submission" date="2023-05" db="EMBL/GenBank/DDBJ databases">
        <title>YMD87, complete Genome.</title>
        <authorList>
            <person name="Zhang J."/>
            <person name="Xu X."/>
        </authorList>
    </citation>
    <scope>NUCLEOTIDE SEQUENCE [LARGE SCALE GENOMIC DNA]</scope>
    <source>
        <strain evidence="2 3">YMD87</strain>
    </source>
</reference>
<dbReference type="SUPFAM" id="SSF51735">
    <property type="entry name" value="NAD(P)-binding Rossmann-fold domains"/>
    <property type="match status" value="1"/>
</dbReference>
<gene>
    <name evidence="2" type="ORF">QF118_03490</name>
</gene>
<sequence>MPQVDAIVALWGVKPGPGADLDQNAALGLAAMELGRALGAKKVLHASSAAVYQPGPVPLHEEASLIPPSGYGAAKVAMEAKIARWQADNPGGPDSVLMRIGNVAGADSLFANLGRGARIRLDRFPDGTAPRRSYIAPQDLAAAILALVGSDLTGPVNVCAPMATGMDQIALAAGAEIDWVPAPDSALPVVQLDCSRLQSIHEFPQDSAKAAYLVNAARATGVWP</sequence>